<dbReference type="RefSeq" id="WP_179827887.1">
    <property type="nucleotide sequence ID" value="NZ_JACCFS010000001.1"/>
</dbReference>
<dbReference type="GO" id="GO:0009252">
    <property type="term" value="P:peptidoglycan biosynthetic process"/>
    <property type="evidence" value="ECO:0007669"/>
    <property type="project" value="UniProtKB-UniRule"/>
</dbReference>
<dbReference type="GO" id="GO:0008932">
    <property type="term" value="F:lytic endotransglycosylase activity"/>
    <property type="evidence" value="ECO:0007669"/>
    <property type="project" value="UniProtKB-UniRule"/>
</dbReference>
<proteinExistence type="inferred from homology"/>
<comment type="caution">
    <text evidence="9">The sequence shown here is derived from an EMBL/GenBank/DDBJ whole genome shotgun (WGS) entry which is preliminary data.</text>
</comment>
<protein>
    <recommendedName>
        <fullName evidence="7">Endolytic murein transglycosylase</fullName>
        <ecNumber evidence="7">4.2.2.29</ecNumber>
    </recommendedName>
    <alternativeName>
        <fullName evidence="7">Peptidoglycan lytic transglycosylase</fullName>
    </alternativeName>
    <alternativeName>
        <fullName evidence="7">Peptidoglycan polymerization terminase</fullName>
    </alternativeName>
</protein>
<feature type="compositionally biased region" description="Pro residues" evidence="8">
    <location>
        <begin position="162"/>
        <end position="172"/>
    </location>
</feature>
<feature type="compositionally biased region" description="Basic and acidic residues" evidence="8">
    <location>
        <begin position="1"/>
        <end position="21"/>
    </location>
</feature>
<evidence type="ECO:0000313" key="9">
    <source>
        <dbReference type="EMBL" id="NYJ37284.1"/>
    </source>
</evidence>
<evidence type="ECO:0000256" key="2">
    <source>
        <dbReference type="ARBA" id="ARBA00022692"/>
    </source>
</evidence>
<feature type="compositionally biased region" description="Pro residues" evidence="8">
    <location>
        <begin position="44"/>
        <end position="55"/>
    </location>
</feature>
<keyword evidence="1 7" id="KW-1003">Cell membrane</keyword>
<accession>A0A7Z0ESE0</accession>
<evidence type="ECO:0000256" key="1">
    <source>
        <dbReference type="ARBA" id="ARBA00022475"/>
    </source>
</evidence>
<gene>
    <name evidence="7" type="primary">mltG</name>
    <name evidence="9" type="ORF">HNR10_005165</name>
</gene>
<dbReference type="Gene3D" id="3.30.1490.480">
    <property type="entry name" value="Endolytic murein transglycosylase"/>
    <property type="match status" value="1"/>
</dbReference>
<feature type="compositionally biased region" description="Basic residues" evidence="8">
    <location>
        <begin position="390"/>
        <end position="402"/>
    </location>
</feature>
<dbReference type="AlphaFoldDB" id="A0A7Z0ESE0"/>
<feature type="compositionally biased region" description="Low complexity" evidence="8">
    <location>
        <begin position="115"/>
        <end position="134"/>
    </location>
</feature>
<feature type="transmembrane region" description="Helical" evidence="7">
    <location>
        <begin position="617"/>
        <end position="637"/>
    </location>
</feature>
<keyword evidence="6 7" id="KW-0961">Cell wall biogenesis/degradation</keyword>
<dbReference type="Pfam" id="PF02618">
    <property type="entry name" value="YceG"/>
    <property type="match status" value="1"/>
</dbReference>
<comment type="subcellular location">
    <subcellularLocation>
        <location evidence="7">Cell membrane</location>
        <topology evidence="7">Single-pass membrane protein</topology>
    </subcellularLocation>
</comment>
<comment type="catalytic activity">
    <reaction evidence="7">
        <text>a peptidoglycan chain = a peptidoglycan chain with N-acetyl-1,6-anhydromuramyl-[peptide] at the reducing end + a peptidoglycan chain with N-acetylglucosamine at the non-reducing end.</text>
        <dbReference type="EC" id="4.2.2.29"/>
    </reaction>
</comment>
<feature type="region of interest" description="Disordered" evidence="8">
    <location>
        <begin position="582"/>
        <end position="612"/>
    </location>
</feature>
<feature type="compositionally biased region" description="Low complexity" evidence="8">
    <location>
        <begin position="237"/>
        <end position="246"/>
    </location>
</feature>
<evidence type="ECO:0000256" key="7">
    <source>
        <dbReference type="HAMAP-Rule" id="MF_02065"/>
    </source>
</evidence>
<feature type="compositionally biased region" description="Basic residues" evidence="8">
    <location>
        <begin position="525"/>
        <end position="534"/>
    </location>
</feature>
<keyword evidence="10" id="KW-1185">Reference proteome</keyword>
<feature type="compositionally biased region" description="Basic residues" evidence="8">
    <location>
        <begin position="589"/>
        <end position="612"/>
    </location>
</feature>
<keyword evidence="5 7" id="KW-0456">Lyase</keyword>
<evidence type="ECO:0000256" key="5">
    <source>
        <dbReference type="ARBA" id="ARBA00023239"/>
    </source>
</evidence>
<comment type="function">
    <text evidence="7">Functions as a peptidoglycan terminase that cleaves nascent peptidoglycan strands endolytically to terminate their elongation.</text>
</comment>
<evidence type="ECO:0000256" key="4">
    <source>
        <dbReference type="ARBA" id="ARBA00023136"/>
    </source>
</evidence>
<feature type="site" description="Important for catalytic activity" evidence="7">
    <location>
        <position position="837"/>
    </location>
</feature>
<keyword evidence="3 7" id="KW-1133">Transmembrane helix</keyword>
<evidence type="ECO:0000256" key="8">
    <source>
        <dbReference type="SAM" id="MobiDB-lite"/>
    </source>
</evidence>
<dbReference type="PANTHER" id="PTHR30518">
    <property type="entry name" value="ENDOLYTIC MUREIN TRANSGLYCOSYLASE"/>
    <property type="match status" value="1"/>
</dbReference>
<sequence>MNDRDDYPDNPYRGRADREGGYDYDPLTDPLAAQPPSRGRRARPGPPDAGGPVGPPNTSTGEFRTPQYAPRPEDHYDPLGPGGPPPTGRRHRTAEPQGEPPRRTGAAPQGDQTRRGGAAEALRGSRAARSAAQRQGGGPAAPQPPAGGTGPLPAPGAAQPPTAQPPGTPPPGARQGRRPAPPDPTQDGLAALAGLGSPTPSAPQTPPAAEAPQPPVEPEEPPRRGRRARREAPAPGPADARPEAGAFVEPDEPVGRRARRKRAKRAPDPDEGGFFSDVPEDDSVFDTGAFPGVHQSADTGAFAVVSEPEDSPRRGRRRGRDPEPPPQEEEPRGRLGRRKRARRTEEPAPDEGAFLADAPQEPAAFDPDPFEQGAPVESGSFEQVEEPRGRARRGRGGRRRGRAAQTPDEGHATGEAPVEAFRDEEPVGRRARRARRTEEPAPDAFLADAPQEPDAADSGPFERGPFESGSFEQVEEPVGRRGRATGPGEEDEFAPSEAPVEEPEDEEPVARRSRRRRGKPDEPFRRRRRRGRGRRASDGFDVEDPREEYVPEPEPEPEADEDEQDYYAEYEEPALDDIAAAYGNSRRQREMKRRAKQARQRKGGSGKARRRRGGKGMMIALVLVLVLVVVGGGYGVVRTYVFPADYSGEGSGEVVFTIEQGDTGTAVGENLTDAGVVASTRAFTNALDAVPPEELGEGLVPGSYSLAEGMSGESAVTALLDADNRLGGRVTVREGLRSEDIFEHLSTELGIPVADFEEAYADVDNLNLPEYATAGPEGYLFPETYSFDAGTEAGVVLRTMVSHFNQVAEEIELEERAAAIDRDPNEIMAIASIVQAETGNEEDMPRISAVVHNRLALGMELQMDSTCFYVLGEHGTFLNDEQRDACEADPQGYSTYGMTGLPEGPFVPPGQEAIEAALEPADVDFLYFALIDPENGETGFSSTLEEHNQMVAENQAEW</sequence>
<keyword evidence="2 7" id="KW-0812">Transmembrane</keyword>
<organism evidence="9 10">
    <name type="scientific">Nocardiopsis aegyptia</name>
    <dbReference type="NCBI Taxonomy" id="220378"/>
    <lineage>
        <taxon>Bacteria</taxon>
        <taxon>Bacillati</taxon>
        <taxon>Actinomycetota</taxon>
        <taxon>Actinomycetes</taxon>
        <taxon>Streptosporangiales</taxon>
        <taxon>Nocardiopsidaceae</taxon>
        <taxon>Nocardiopsis</taxon>
    </lineage>
</organism>
<dbReference type="Proteomes" id="UP000572051">
    <property type="component" value="Unassembled WGS sequence"/>
</dbReference>
<dbReference type="NCBIfam" id="TIGR00247">
    <property type="entry name" value="endolytic transglycosylase MltG"/>
    <property type="match status" value="1"/>
</dbReference>
<keyword evidence="4 7" id="KW-0472">Membrane</keyword>
<dbReference type="GO" id="GO:0005886">
    <property type="term" value="C:plasma membrane"/>
    <property type="evidence" value="ECO:0007669"/>
    <property type="project" value="UniProtKB-SubCell"/>
</dbReference>
<dbReference type="EMBL" id="JACCFS010000001">
    <property type="protein sequence ID" value="NYJ37284.1"/>
    <property type="molecule type" value="Genomic_DNA"/>
</dbReference>
<dbReference type="InterPro" id="IPR003770">
    <property type="entry name" value="MLTG-like"/>
</dbReference>
<feature type="region of interest" description="Disordered" evidence="8">
    <location>
        <begin position="1"/>
        <end position="563"/>
    </location>
</feature>
<comment type="similarity">
    <text evidence="7">Belongs to the transglycosylase MltG family.</text>
</comment>
<feature type="compositionally biased region" description="Acidic residues" evidence="8">
    <location>
        <begin position="540"/>
        <end position="563"/>
    </location>
</feature>
<dbReference type="GO" id="GO:0071555">
    <property type="term" value="P:cell wall organization"/>
    <property type="evidence" value="ECO:0007669"/>
    <property type="project" value="UniProtKB-KW"/>
</dbReference>
<feature type="compositionally biased region" description="Acidic residues" evidence="8">
    <location>
        <begin position="488"/>
        <end position="507"/>
    </location>
</feature>
<dbReference type="HAMAP" id="MF_02065">
    <property type="entry name" value="MltG"/>
    <property type="match status" value="1"/>
</dbReference>
<evidence type="ECO:0000256" key="6">
    <source>
        <dbReference type="ARBA" id="ARBA00023316"/>
    </source>
</evidence>
<evidence type="ECO:0000256" key="3">
    <source>
        <dbReference type="ARBA" id="ARBA00022989"/>
    </source>
</evidence>
<dbReference type="EC" id="4.2.2.29" evidence="7"/>
<dbReference type="PANTHER" id="PTHR30518:SF2">
    <property type="entry name" value="ENDOLYTIC MUREIN TRANSGLYCOSYLASE"/>
    <property type="match status" value="1"/>
</dbReference>
<evidence type="ECO:0000313" key="10">
    <source>
        <dbReference type="Proteomes" id="UP000572051"/>
    </source>
</evidence>
<name>A0A7Z0ESE0_9ACTN</name>
<reference evidence="9 10" key="1">
    <citation type="submission" date="2020-07" db="EMBL/GenBank/DDBJ databases">
        <title>Sequencing the genomes of 1000 actinobacteria strains.</title>
        <authorList>
            <person name="Klenk H.-P."/>
        </authorList>
    </citation>
    <scope>NUCLEOTIDE SEQUENCE [LARGE SCALE GENOMIC DNA]</scope>
    <source>
        <strain evidence="9 10">DSM 44442</strain>
    </source>
</reference>